<protein>
    <submittedName>
        <fullName evidence="1">RHS repeat-associated core domain-containing protein</fullName>
    </submittedName>
</protein>
<dbReference type="Proteomes" id="UP000559010">
    <property type="component" value="Unassembled WGS sequence"/>
</dbReference>
<dbReference type="AlphaFoldDB" id="A0A848J203"/>
<comment type="caution">
    <text evidence="1">The sequence shown here is derived from an EMBL/GenBank/DDBJ whole genome shotgun (WGS) entry which is preliminary data.</text>
</comment>
<gene>
    <name evidence="1" type="ORF">HH304_08005</name>
</gene>
<dbReference type="InterPro" id="IPR050708">
    <property type="entry name" value="T6SS_VgrG/RHS"/>
</dbReference>
<dbReference type="Gene3D" id="2.180.10.10">
    <property type="entry name" value="RHS repeat-associated core"/>
    <property type="match status" value="1"/>
</dbReference>
<reference evidence="1 2" key="1">
    <citation type="submission" date="2020-04" db="EMBL/GenBank/DDBJ databases">
        <title>Flammeovirgaceae bacterium KN852 isolated from deep sea.</title>
        <authorList>
            <person name="Zhang D.-C."/>
        </authorList>
    </citation>
    <scope>NUCLEOTIDE SEQUENCE [LARGE SCALE GENOMIC DNA]</scope>
    <source>
        <strain evidence="1 2">KN852</strain>
    </source>
</reference>
<organism evidence="1 2">
    <name type="scientific">Marinigracilibium pacificum</name>
    <dbReference type="NCBI Taxonomy" id="2729599"/>
    <lineage>
        <taxon>Bacteria</taxon>
        <taxon>Pseudomonadati</taxon>
        <taxon>Bacteroidota</taxon>
        <taxon>Cytophagia</taxon>
        <taxon>Cytophagales</taxon>
        <taxon>Flammeovirgaceae</taxon>
        <taxon>Marinigracilibium</taxon>
    </lineage>
</organism>
<sequence length="304" mass="34413">MVNHFSEQPGSRVGVEEHSNTNRTPYLFNGKELDEETGLYYYGVRYYDAKIGMFLGVDPMAEKREWLSPYNFVQNNPVVRIDPDGALDRYYNENGDFLYEDNKTSDNIKILKQSDFNEIKFILGEETLNDRTQTNLALQNDLDDRSVGINDAGLKSSVASKIFTHILSQTQGVDMSKLYNGKVSIYNENNTSENYNNPEIANGTANAAIYGKTRFSGKAENDVIKITVAWRGRRNNDLGTVSNVMNALGAHEFIGHGVLNFGIGGKPHSGAYIYQMNHSTWENTTPNFKRDYIELFNYYLNIGN</sequence>
<dbReference type="PANTHER" id="PTHR32305">
    <property type="match status" value="1"/>
</dbReference>
<proteinExistence type="predicted"/>
<name>A0A848J203_9BACT</name>
<evidence type="ECO:0000313" key="2">
    <source>
        <dbReference type="Proteomes" id="UP000559010"/>
    </source>
</evidence>
<evidence type="ECO:0000313" key="1">
    <source>
        <dbReference type="EMBL" id="NMM48339.1"/>
    </source>
</evidence>
<accession>A0A848J203</accession>
<keyword evidence="2" id="KW-1185">Reference proteome</keyword>
<dbReference type="PANTHER" id="PTHR32305:SF15">
    <property type="entry name" value="PROTEIN RHSA-RELATED"/>
    <property type="match status" value="1"/>
</dbReference>
<dbReference type="NCBIfam" id="TIGR03696">
    <property type="entry name" value="Rhs_assc_core"/>
    <property type="match status" value="1"/>
</dbReference>
<dbReference type="EMBL" id="JABBNU010000004">
    <property type="protein sequence ID" value="NMM48339.1"/>
    <property type="molecule type" value="Genomic_DNA"/>
</dbReference>
<dbReference type="InterPro" id="IPR022385">
    <property type="entry name" value="Rhs_assc_core"/>
</dbReference>